<organism evidence="1 2">
    <name type="scientific">Syntrophorhabdus aromaticivorans</name>
    <dbReference type="NCBI Taxonomy" id="328301"/>
    <lineage>
        <taxon>Bacteria</taxon>
        <taxon>Pseudomonadati</taxon>
        <taxon>Thermodesulfobacteriota</taxon>
        <taxon>Syntrophorhabdia</taxon>
        <taxon>Syntrophorhabdales</taxon>
        <taxon>Syntrophorhabdaceae</taxon>
        <taxon>Syntrophorhabdus</taxon>
    </lineage>
</organism>
<comment type="caution">
    <text evidence="1">The sequence shown here is derived from an EMBL/GenBank/DDBJ whole genome shotgun (WGS) entry which is preliminary data.</text>
</comment>
<protein>
    <submittedName>
        <fullName evidence="1">Uncharacterized protein</fullName>
    </submittedName>
</protein>
<sequence length="227" mass="25458">MESKSVWPRELSGPVSWESKPSDLAKLTAAAAPVINRVVTKPVFDAARDKVDVLTIGIDLFSGQDRNHIELVAVFDMRAAKLVRWTGKSYPTSDQEKWLVQVVNLDTHLLSIAGERVLVLGCHDLNMYNPRGRENQNPGGSRRERCDEMRAKVKKFQPSVVLHHPHSTDTPNIWNTAWNSLRGKIPNVKAWASGICYYNYRNEAPRASLERVLKSTQGGAPCLDIKC</sequence>
<gene>
    <name evidence="1" type="ORF">GXY80_10925</name>
</gene>
<evidence type="ECO:0000313" key="1">
    <source>
        <dbReference type="EMBL" id="NLW35975.1"/>
    </source>
</evidence>
<accession>A0A971S112</accession>
<dbReference type="AlphaFoldDB" id="A0A971S112"/>
<dbReference type="Proteomes" id="UP000777265">
    <property type="component" value="Unassembled WGS sequence"/>
</dbReference>
<evidence type="ECO:0000313" key="2">
    <source>
        <dbReference type="Proteomes" id="UP000777265"/>
    </source>
</evidence>
<name>A0A971S112_9BACT</name>
<reference evidence="1" key="1">
    <citation type="journal article" date="2020" name="Biotechnol. Biofuels">
        <title>New insights from the biogas microbiome by comprehensive genome-resolved metagenomics of nearly 1600 species originating from multiple anaerobic digesters.</title>
        <authorList>
            <person name="Campanaro S."/>
            <person name="Treu L."/>
            <person name="Rodriguez-R L.M."/>
            <person name="Kovalovszki A."/>
            <person name="Ziels R.M."/>
            <person name="Maus I."/>
            <person name="Zhu X."/>
            <person name="Kougias P.G."/>
            <person name="Basile A."/>
            <person name="Luo G."/>
            <person name="Schluter A."/>
            <person name="Konstantinidis K.T."/>
            <person name="Angelidaki I."/>
        </authorList>
    </citation>
    <scope>NUCLEOTIDE SEQUENCE</scope>
    <source>
        <strain evidence="1">AS06rmzACSIP_7</strain>
    </source>
</reference>
<dbReference type="EMBL" id="JAAYEE010000195">
    <property type="protein sequence ID" value="NLW35975.1"/>
    <property type="molecule type" value="Genomic_DNA"/>
</dbReference>
<reference evidence="1" key="2">
    <citation type="submission" date="2020-01" db="EMBL/GenBank/DDBJ databases">
        <authorList>
            <person name="Campanaro S."/>
        </authorList>
    </citation>
    <scope>NUCLEOTIDE SEQUENCE</scope>
    <source>
        <strain evidence="1">AS06rmzACSIP_7</strain>
    </source>
</reference>
<proteinExistence type="predicted"/>